<dbReference type="Gene3D" id="2.20.70.10">
    <property type="match status" value="1"/>
</dbReference>
<dbReference type="AlphaFoldDB" id="A0AAD9EXZ0"/>
<feature type="domain" description="WW" evidence="2">
    <location>
        <begin position="17"/>
        <end position="50"/>
    </location>
</feature>
<evidence type="ECO:0000256" key="1">
    <source>
        <dbReference type="SAM" id="MobiDB-lite"/>
    </source>
</evidence>
<dbReference type="PROSITE" id="PS50020">
    <property type="entry name" value="WW_DOMAIN_2"/>
    <property type="match status" value="1"/>
</dbReference>
<dbReference type="InterPro" id="IPR036020">
    <property type="entry name" value="WW_dom_sf"/>
</dbReference>
<feature type="region of interest" description="Disordered" evidence="1">
    <location>
        <begin position="1"/>
        <end position="23"/>
    </location>
</feature>
<name>A0AAD9EXZ0_DISEL</name>
<comment type="caution">
    <text evidence="3">The sequence shown here is derived from an EMBL/GenBank/DDBJ whole genome shotgun (WGS) entry which is preliminary data.</text>
</comment>
<evidence type="ECO:0000259" key="2">
    <source>
        <dbReference type="PROSITE" id="PS50020"/>
    </source>
</evidence>
<dbReference type="SUPFAM" id="SSF51045">
    <property type="entry name" value="WW domain"/>
    <property type="match status" value="1"/>
</dbReference>
<dbReference type="EMBL" id="JASDAP010000027">
    <property type="protein sequence ID" value="KAK1878150.1"/>
    <property type="molecule type" value="Genomic_DNA"/>
</dbReference>
<accession>A0AAD9EXZ0</accession>
<feature type="region of interest" description="Disordered" evidence="1">
    <location>
        <begin position="46"/>
        <end position="72"/>
    </location>
</feature>
<gene>
    <name evidence="3" type="ORF">KUDE01_003458</name>
</gene>
<dbReference type="Pfam" id="PF00397">
    <property type="entry name" value="WW"/>
    <property type="match status" value="1"/>
</dbReference>
<dbReference type="SMART" id="SM00456">
    <property type="entry name" value="WW"/>
    <property type="match status" value="1"/>
</dbReference>
<evidence type="ECO:0000313" key="3">
    <source>
        <dbReference type="EMBL" id="KAK1878150.1"/>
    </source>
</evidence>
<proteinExistence type="predicted"/>
<feature type="compositionally biased region" description="Polar residues" evidence="1">
    <location>
        <begin position="61"/>
        <end position="72"/>
    </location>
</feature>
<sequence>KPAVVSSAAPREETDLRPLPPGWRSYTSPEGLRYYVNSCSKETTWRRPSLSAEVPQRPLARQSSSPYANGCHSISRTSLTEAADVALRRPTMSKQNIFSSQSVISTCCRALPSESRSAPVDLGQRRLHANTHCQFWKGGLPRRLGALGPRIGETWTGIVLVRADGRRHVLFSKGENVVHVPVRACDGLLEQRRWMR</sequence>
<dbReference type="Proteomes" id="UP001228049">
    <property type="component" value="Unassembled WGS sequence"/>
</dbReference>
<dbReference type="CDD" id="cd00201">
    <property type="entry name" value="WW"/>
    <property type="match status" value="1"/>
</dbReference>
<keyword evidence="4" id="KW-1185">Reference proteome</keyword>
<evidence type="ECO:0000313" key="4">
    <source>
        <dbReference type="Proteomes" id="UP001228049"/>
    </source>
</evidence>
<reference evidence="3" key="1">
    <citation type="submission" date="2023-04" db="EMBL/GenBank/DDBJ databases">
        <title>Chromosome-level genome of Chaenocephalus aceratus.</title>
        <authorList>
            <person name="Park H."/>
        </authorList>
    </citation>
    <scope>NUCLEOTIDE SEQUENCE</scope>
    <source>
        <strain evidence="3">DE</strain>
        <tissue evidence="3">Muscle</tissue>
    </source>
</reference>
<protein>
    <submittedName>
        <fullName evidence="3">Growth arrest-specific protein 7</fullName>
    </submittedName>
</protein>
<dbReference type="InterPro" id="IPR001202">
    <property type="entry name" value="WW_dom"/>
</dbReference>
<feature type="non-terminal residue" evidence="3">
    <location>
        <position position="1"/>
    </location>
</feature>
<organism evidence="3 4">
    <name type="scientific">Dissostichus eleginoides</name>
    <name type="common">Patagonian toothfish</name>
    <name type="synonym">Dissostichus amissus</name>
    <dbReference type="NCBI Taxonomy" id="100907"/>
    <lineage>
        <taxon>Eukaryota</taxon>
        <taxon>Metazoa</taxon>
        <taxon>Chordata</taxon>
        <taxon>Craniata</taxon>
        <taxon>Vertebrata</taxon>
        <taxon>Euteleostomi</taxon>
        <taxon>Actinopterygii</taxon>
        <taxon>Neopterygii</taxon>
        <taxon>Teleostei</taxon>
        <taxon>Neoteleostei</taxon>
        <taxon>Acanthomorphata</taxon>
        <taxon>Eupercaria</taxon>
        <taxon>Perciformes</taxon>
        <taxon>Notothenioidei</taxon>
        <taxon>Nototheniidae</taxon>
        <taxon>Dissostichus</taxon>
    </lineage>
</organism>
<feature type="non-terminal residue" evidence="3">
    <location>
        <position position="196"/>
    </location>
</feature>